<keyword evidence="1" id="KW-1133">Transmembrane helix</keyword>
<name>A0ABR9J9D2_9MICC</name>
<organism evidence="2 3">
    <name type="scientific">Nesterenkonia halotolerans</name>
    <dbReference type="NCBI Taxonomy" id="225325"/>
    <lineage>
        <taxon>Bacteria</taxon>
        <taxon>Bacillati</taxon>
        <taxon>Actinomycetota</taxon>
        <taxon>Actinomycetes</taxon>
        <taxon>Micrococcales</taxon>
        <taxon>Micrococcaceae</taxon>
        <taxon>Nesterenkonia</taxon>
    </lineage>
</organism>
<evidence type="ECO:0000313" key="3">
    <source>
        <dbReference type="Proteomes" id="UP000636579"/>
    </source>
</evidence>
<feature type="transmembrane region" description="Helical" evidence="1">
    <location>
        <begin position="9"/>
        <end position="30"/>
    </location>
</feature>
<reference evidence="2 3" key="1">
    <citation type="submission" date="2020-10" db="EMBL/GenBank/DDBJ databases">
        <title>Sequencing the genomes of 1000 actinobacteria strains.</title>
        <authorList>
            <person name="Klenk H.-P."/>
        </authorList>
    </citation>
    <scope>NUCLEOTIDE SEQUENCE [LARGE SCALE GENOMIC DNA]</scope>
    <source>
        <strain evidence="2 3">DSM 15474</strain>
    </source>
</reference>
<dbReference type="EMBL" id="JADBEE010000002">
    <property type="protein sequence ID" value="MBE1515601.1"/>
    <property type="molecule type" value="Genomic_DNA"/>
</dbReference>
<protein>
    <submittedName>
        <fullName evidence="2">Uncharacterized protein</fullName>
    </submittedName>
</protein>
<proteinExistence type="predicted"/>
<accession>A0ABR9J9D2</accession>
<dbReference type="RefSeq" id="WP_225940009.1">
    <property type="nucleotide sequence ID" value="NZ_JADBEE010000002.1"/>
</dbReference>
<feature type="transmembrane region" description="Helical" evidence="1">
    <location>
        <begin position="50"/>
        <end position="75"/>
    </location>
</feature>
<comment type="caution">
    <text evidence="2">The sequence shown here is derived from an EMBL/GenBank/DDBJ whole genome shotgun (WGS) entry which is preliminary data.</text>
</comment>
<sequence length="90" mass="9549">MDKTTKKCIVWAIVCFVVAAGIQSLWPLYINSNADDPWVPNLLSTVVQPLLSLLQGAAMSIGGALVGAAVVVHWLTSRASVKKGPSIHHS</sequence>
<keyword evidence="1" id="KW-0472">Membrane</keyword>
<evidence type="ECO:0000256" key="1">
    <source>
        <dbReference type="SAM" id="Phobius"/>
    </source>
</evidence>
<keyword evidence="1" id="KW-0812">Transmembrane</keyword>
<keyword evidence="3" id="KW-1185">Reference proteome</keyword>
<dbReference type="Proteomes" id="UP000636579">
    <property type="component" value="Unassembled WGS sequence"/>
</dbReference>
<evidence type="ECO:0000313" key="2">
    <source>
        <dbReference type="EMBL" id="MBE1515601.1"/>
    </source>
</evidence>
<gene>
    <name evidence="2" type="ORF">H4W26_002393</name>
</gene>